<sequence>TPPPVPRKNNNIPSKDLINHTRNIADNQILICAKCNGVLQEKLWALGCGHVICGRCSTEFSGKKKVPCPSCQTKSRPSSMMQLYV</sequence>
<protein>
    <submittedName>
        <fullName evidence="3">7460_t:CDS:1</fullName>
    </submittedName>
</protein>
<dbReference type="AlphaFoldDB" id="A0A9N9HDX7"/>
<dbReference type="InterPro" id="IPR001841">
    <property type="entry name" value="Znf_RING"/>
</dbReference>
<dbReference type="SUPFAM" id="SSF57850">
    <property type="entry name" value="RING/U-box"/>
    <property type="match status" value="1"/>
</dbReference>
<keyword evidence="1" id="KW-0863">Zinc-finger</keyword>
<dbReference type="EMBL" id="CAJVPV010012837">
    <property type="protein sequence ID" value="CAG8672917.1"/>
    <property type="molecule type" value="Genomic_DNA"/>
</dbReference>
<comment type="caution">
    <text evidence="3">The sequence shown here is derived from an EMBL/GenBank/DDBJ whole genome shotgun (WGS) entry which is preliminary data.</text>
</comment>
<feature type="domain" description="RING-type" evidence="2">
    <location>
        <begin position="32"/>
        <end position="72"/>
    </location>
</feature>
<feature type="non-terminal residue" evidence="3">
    <location>
        <position position="1"/>
    </location>
</feature>
<name>A0A9N9HDX7_9GLOM</name>
<evidence type="ECO:0000313" key="4">
    <source>
        <dbReference type="Proteomes" id="UP000789342"/>
    </source>
</evidence>
<keyword evidence="1" id="KW-0479">Metal-binding</keyword>
<dbReference type="Gene3D" id="3.30.40.10">
    <property type="entry name" value="Zinc/RING finger domain, C3HC4 (zinc finger)"/>
    <property type="match status" value="1"/>
</dbReference>
<proteinExistence type="predicted"/>
<keyword evidence="4" id="KW-1185">Reference proteome</keyword>
<evidence type="ECO:0000256" key="1">
    <source>
        <dbReference type="PROSITE-ProRule" id="PRU00175"/>
    </source>
</evidence>
<evidence type="ECO:0000313" key="3">
    <source>
        <dbReference type="EMBL" id="CAG8672917.1"/>
    </source>
</evidence>
<dbReference type="PROSITE" id="PS50089">
    <property type="entry name" value="ZF_RING_2"/>
    <property type="match status" value="1"/>
</dbReference>
<dbReference type="Pfam" id="PF14634">
    <property type="entry name" value="zf-RING_5"/>
    <property type="match status" value="1"/>
</dbReference>
<dbReference type="GO" id="GO:0008270">
    <property type="term" value="F:zinc ion binding"/>
    <property type="evidence" value="ECO:0007669"/>
    <property type="project" value="UniProtKB-KW"/>
</dbReference>
<dbReference type="Proteomes" id="UP000789342">
    <property type="component" value="Unassembled WGS sequence"/>
</dbReference>
<organism evidence="3 4">
    <name type="scientific">Acaulospora morrowiae</name>
    <dbReference type="NCBI Taxonomy" id="94023"/>
    <lineage>
        <taxon>Eukaryota</taxon>
        <taxon>Fungi</taxon>
        <taxon>Fungi incertae sedis</taxon>
        <taxon>Mucoromycota</taxon>
        <taxon>Glomeromycotina</taxon>
        <taxon>Glomeromycetes</taxon>
        <taxon>Diversisporales</taxon>
        <taxon>Acaulosporaceae</taxon>
        <taxon>Acaulospora</taxon>
    </lineage>
</organism>
<evidence type="ECO:0000259" key="2">
    <source>
        <dbReference type="PROSITE" id="PS50089"/>
    </source>
</evidence>
<keyword evidence="1" id="KW-0862">Zinc</keyword>
<dbReference type="InterPro" id="IPR013083">
    <property type="entry name" value="Znf_RING/FYVE/PHD"/>
</dbReference>
<dbReference type="OrthoDB" id="2398441at2759"/>
<gene>
    <name evidence="3" type="ORF">AMORRO_LOCUS10898</name>
</gene>
<reference evidence="3" key="1">
    <citation type="submission" date="2021-06" db="EMBL/GenBank/DDBJ databases">
        <authorList>
            <person name="Kallberg Y."/>
            <person name="Tangrot J."/>
            <person name="Rosling A."/>
        </authorList>
    </citation>
    <scope>NUCLEOTIDE SEQUENCE</scope>
    <source>
        <strain evidence="3">CL551</strain>
    </source>
</reference>
<accession>A0A9N9HDX7</accession>